<evidence type="ECO:0000313" key="2">
    <source>
        <dbReference type="Proteomes" id="UP000002675"/>
    </source>
</evidence>
<organism evidence="1 2">
    <name type="scientific">Vibrio vulnificus (strain YJ016)</name>
    <dbReference type="NCBI Taxonomy" id="196600"/>
    <lineage>
        <taxon>Bacteria</taxon>
        <taxon>Pseudomonadati</taxon>
        <taxon>Pseudomonadota</taxon>
        <taxon>Gammaproteobacteria</taxon>
        <taxon>Vibrionales</taxon>
        <taxon>Vibrionaceae</taxon>
        <taxon>Vibrio</taxon>
    </lineage>
</organism>
<dbReference type="EMBL" id="BA000037">
    <property type="protein sequence ID" value="BAC94652.1"/>
    <property type="molecule type" value="Genomic_DNA"/>
</dbReference>
<dbReference type="AlphaFoldDB" id="Q7MKB7"/>
<accession>Q7MKB7</accession>
<dbReference type="RefSeq" id="WP_011150453.1">
    <property type="nucleotide sequence ID" value="NC_005139.1"/>
</dbReference>
<dbReference type="Proteomes" id="UP000002675">
    <property type="component" value="Chromosome I"/>
</dbReference>
<gene>
    <name evidence="1" type="ordered locus">VV1888</name>
</gene>
<dbReference type="KEGG" id="vvy:VV1888"/>
<evidence type="ECO:0008006" key="3">
    <source>
        <dbReference type="Google" id="ProtNLM"/>
    </source>
</evidence>
<dbReference type="HOGENOM" id="CLU_1159148_0_0_6"/>
<sequence>MDSNQLQTSKVDILVSAAKSALGAVPLAGPLLSELIGNIIPNQRLDRLSEYVILLEEKLSKVESTLINKAIQNEYCIDLIEEGFYQASRAITIERREYIANVVVNGLTDAELEYQESKYMLKILQDLNDQEVIWLRYYLRPTIGGDEEFRDKHKNVLTEIHIANDERSAVQQALQQSYQKRLESFGLLKSTIRLDTSFDDFPKEPEVTFDGLTPLGKRVLKQIGLYDPEQDIFG</sequence>
<evidence type="ECO:0000313" key="1">
    <source>
        <dbReference type="EMBL" id="BAC94652.1"/>
    </source>
</evidence>
<reference evidence="1 2" key="1">
    <citation type="journal article" date="2003" name="Genome Res.">
        <title>Comparative genome analysis of Vibrio vulnificus, a marine pathogen.</title>
        <authorList>
            <person name="Chen C.Y."/>
            <person name="Wu K.M."/>
            <person name="Chang Y.C."/>
            <person name="Chang C.H."/>
            <person name="Tsai H.C."/>
            <person name="Liao T.L."/>
            <person name="Liu Y.M."/>
            <person name="Chen H.J."/>
            <person name="Shen A.B."/>
            <person name="Li J.C."/>
            <person name="Su T.L."/>
            <person name="Shao C.P."/>
            <person name="Lee C.T."/>
            <person name="Hor L.I."/>
            <person name="Tsai S.F."/>
        </authorList>
    </citation>
    <scope>NUCLEOTIDE SEQUENCE [LARGE SCALE GENOMIC DNA]</scope>
    <source>
        <strain evidence="1 2">YJ016</strain>
    </source>
</reference>
<dbReference type="PATRIC" id="fig|196600.6.peg.1902"/>
<proteinExistence type="predicted"/>
<name>Q7MKB7_VIBVY</name>
<protein>
    <recommendedName>
        <fullName evidence="3">DUF4393 domain-containing protein</fullName>
    </recommendedName>
</protein>